<accession>A0A6C0D148</accession>
<sequence length="53" mass="6209">MIIYREKMIQLVAEIHQANADAPDIFDYIVEAFEIVMVRIARCVNYIYSNVLC</sequence>
<dbReference type="EMBL" id="MN739529">
    <property type="protein sequence ID" value="QHT10786.1"/>
    <property type="molecule type" value="Genomic_DNA"/>
</dbReference>
<name>A0A6C0D148_9ZZZZ</name>
<evidence type="ECO:0000313" key="1">
    <source>
        <dbReference type="EMBL" id="QHT10786.1"/>
    </source>
</evidence>
<dbReference type="AlphaFoldDB" id="A0A6C0D148"/>
<protein>
    <submittedName>
        <fullName evidence="1">Uncharacterized protein</fullName>
    </submittedName>
</protein>
<reference evidence="1" key="1">
    <citation type="journal article" date="2020" name="Nature">
        <title>Giant virus diversity and host interactions through global metagenomics.</title>
        <authorList>
            <person name="Schulz F."/>
            <person name="Roux S."/>
            <person name="Paez-Espino D."/>
            <person name="Jungbluth S."/>
            <person name="Walsh D.A."/>
            <person name="Denef V.J."/>
            <person name="McMahon K.D."/>
            <person name="Konstantinidis K.T."/>
            <person name="Eloe-Fadrosh E.A."/>
            <person name="Kyrpides N.C."/>
            <person name="Woyke T."/>
        </authorList>
    </citation>
    <scope>NUCLEOTIDE SEQUENCE</scope>
    <source>
        <strain evidence="1">GVMAG-M-3300023174-107</strain>
    </source>
</reference>
<proteinExistence type="predicted"/>
<organism evidence="1">
    <name type="scientific">viral metagenome</name>
    <dbReference type="NCBI Taxonomy" id="1070528"/>
    <lineage>
        <taxon>unclassified sequences</taxon>
        <taxon>metagenomes</taxon>
        <taxon>organismal metagenomes</taxon>
    </lineage>
</organism>